<evidence type="ECO:0000313" key="5">
    <source>
        <dbReference type="EMBL" id="GLU45825.1"/>
    </source>
</evidence>
<dbReference type="AlphaFoldDB" id="A0A9W6P234"/>
<proteinExistence type="inferred from homology"/>
<dbReference type="InterPro" id="IPR004474">
    <property type="entry name" value="LytR_CpsA_psr"/>
</dbReference>
<dbReference type="PANTHER" id="PTHR33392">
    <property type="entry name" value="POLYISOPRENYL-TEICHOIC ACID--PEPTIDOGLYCAN TEICHOIC ACID TRANSFERASE TAGU"/>
    <property type="match status" value="1"/>
</dbReference>
<feature type="region of interest" description="Disordered" evidence="2">
    <location>
        <begin position="431"/>
        <end position="497"/>
    </location>
</feature>
<organism evidence="5 6">
    <name type="scientific">Nocardiopsis ansamitocini</name>
    <dbReference type="NCBI Taxonomy" id="1670832"/>
    <lineage>
        <taxon>Bacteria</taxon>
        <taxon>Bacillati</taxon>
        <taxon>Actinomycetota</taxon>
        <taxon>Actinomycetes</taxon>
        <taxon>Streptosporangiales</taxon>
        <taxon>Nocardiopsidaceae</taxon>
        <taxon>Nocardiopsis</taxon>
    </lineage>
</organism>
<keyword evidence="3" id="KW-1133">Transmembrane helix</keyword>
<name>A0A9W6P234_9ACTN</name>
<feature type="transmembrane region" description="Helical" evidence="3">
    <location>
        <begin position="117"/>
        <end position="138"/>
    </location>
</feature>
<gene>
    <name evidence="5" type="ORF">Nans01_01760</name>
</gene>
<dbReference type="InterPro" id="IPR050922">
    <property type="entry name" value="LytR/CpsA/Psr_CW_biosynth"/>
</dbReference>
<sequence>MAERRDEQARSRPKNTWRALLWTAGSTVIPGIAHLRMGRRRTGALILTCFLLLVAAIVALAVLVSGDLIGWARLAVQGRWLLAISIAAFAISVVWMTVVIHSYVITRPLTAGWGGRTVAVVVVAALCLAVAAPAAAIMNTSYTAYDTLSSVFGDERDTLPHNEADPWNGRDRVNVLLLGGDSGSNRYGMRTDSMMVASIDVEYGDVVLIGLPRNLENVPFPEGTTLADLYPAPQGFGDLLNEVYQTVADEPEELAINPNVQDPGADTLKSVISGAIGVDVDYYMLVDMRGFQDLIDAIGGIEVEIEEPIPYGQQGDMLMPGRQRLTGNEALWYGRSRINSDDYSRMGRQGCLVKYVAQQADPTTIMTSFQRLAGATKRTLRTDIPQSKIPHFVDLADLVAEGNMKTLQLSPPQVNTAYPDWDRIKELVDDSVQEQEDAQGGGQERTPGTGDLDQAAPSPGTTEETEWQTYTGLPDPAPTTPGRQVGEEATSLDTLCP</sequence>
<dbReference type="EMBL" id="BSQG01000001">
    <property type="protein sequence ID" value="GLU45825.1"/>
    <property type="molecule type" value="Genomic_DNA"/>
</dbReference>
<comment type="similarity">
    <text evidence="1">Belongs to the LytR/CpsA/Psr (LCP) family.</text>
</comment>
<evidence type="ECO:0000256" key="2">
    <source>
        <dbReference type="SAM" id="MobiDB-lite"/>
    </source>
</evidence>
<evidence type="ECO:0000256" key="1">
    <source>
        <dbReference type="ARBA" id="ARBA00006068"/>
    </source>
</evidence>
<evidence type="ECO:0000259" key="4">
    <source>
        <dbReference type="Pfam" id="PF03816"/>
    </source>
</evidence>
<dbReference type="Gene3D" id="3.40.630.190">
    <property type="entry name" value="LCP protein"/>
    <property type="match status" value="1"/>
</dbReference>
<dbReference type="PANTHER" id="PTHR33392:SF6">
    <property type="entry name" value="POLYISOPRENYL-TEICHOIC ACID--PEPTIDOGLYCAN TEICHOIC ACID TRANSFERASE TAGU"/>
    <property type="match status" value="1"/>
</dbReference>
<keyword evidence="3" id="KW-0812">Transmembrane</keyword>
<dbReference type="Pfam" id="PF03816">
    <property type="entry name" value="LytR_cpsA_psr"/>
    <property type="match status" value="1"/>
</dbReference>
<dbReference type="Proteomes" id="UP001165092">
    <property type="component" value="Unassembled WGS sequence"/>
</dbReference>
<feature type="transmembrane region" description="Helical" evidence="3">
    <location>
        <begin position="44"/>
        <end position="65"/>
    </location>
</feature>
<protein>
    <recommendedName>
        <fullName evidence="4">Cell envelope-related transcriptional attenuator domain-containing protein</fullName>
    </recommendedName>
</protein>
<evidence type="ECO:0000256" key="3">
    <source>
        <dbReference type="SAM" id="Phobius"/>
    </source>
</evidence>
<keyword evidence="6" id="KW-1185">Reference proteome</keyword>
<evidence type="ECO:0000313" key="6">
    <source>
        <dbReference type="Proteomes" id="UP001165092"/>
    </source>
</evidence>
<feature type="domain" description="Cell envelope-related transcriptional attenuator" evidence="4">
    <location>
        <begin position="190"/>
        <end position="360"/>
    </location>
</feature>
<dbReference type="NCBIfam" id="TIGR00350">
    <property type="entry name" value="lytR_cpsA_psr"/>
    <property type="match status" value="1"/>
</dbReference>
<reference evidence="5" key="1">
    <citation type="submission" date="2023-02" db="EMBL/GenBank/DDBJ databases">
        <title>Nocardiopsis ansamitocini NBRC 112285.</title>
        <authorList>
            <person name="Ichikawa N."/>
            <person name="Sato H."/>
            <person name="Tonouchi N."/>
        </authorList>
    </citation>
    <scope>NUCLEOTIDE SEQUENCE</scope>
    <source>
        <strain evidence="5">NBRC 112285</strain>
    </source>
</reference>
<comment type="caution">
    <text evidence="5">The sequence shown here is derived from an EMBL/GenBank/DDBJ whole genome shotgun (WGS) entry which is preliminary data.</text>
</comment>
<dbReference type="RefSeq" id="WP_285756706.1">
    <property type="nucleotide sequence ID" value="NZ_BSQG01000001.1"/>
</dbReference>
<feature type="compositionally biased region" description="Polar residues" evidence="2">
    <location>
        <begin position="459"/>
        <end position="471"/>
    </location>
</feature>
<feature type="transmembrane region" description="Helical" evidence="3">
    <location>
        <begin position="80"/>
        <end position="105"/>
    </location>
</feature>
<keyword evidence="3" id="KW-0472">Membrane</keyword>
<accession>A0A9W6P234</accession>